<protein>
    <submittedName>
        <fullName evidence="2">Uncharacterized protein</fullName>
    </submittedName>
</protein>
<evidence type="ECO:0000313" key="3">
    <source>
        <dbReference type="Proteomes" id="UP000189956"/>
    </source>
</evidence>
<sequence>MTKVLRIDETSLTTFFVPLFVTQSFILLSKPLYPYFSYLSTRNGVQGHTDTKG</sequence>
<keyword evidence="1" id="KW-0812">Transmembrane</keyword>
<feature type="transmembrane region" description="Helical" evidence="1">
    <location>
        <begin position="12"/>
        <end position="33"/>
    </location>
</feature>
<accession>A0A1T4MCB0</accession>
<dbReference type="Proteomes" id="UP000189956">
    <property type="component" value="Unassembled WGS sequence"/>
</dbReference>
<keyword evidence="1" id="KW-0472">Membrane</keyword>
<evidence type="ECO:0000313" key="2">
    <source>
        <dbReference type="EMBL" id="SJZ64562.1"/>
    </source>
</evidence>
<evidence type="ECO:0000256" key="1">
    <source>
        <dbReference type="SAM" id="Phobius"/>
    </source>
</evidence>
<keyword evidence="1" id="KW-1133">Transmembrane helix</keyword>
<dbReference type="AlphaFoldDB" id="A0A1T4MCB0"/>
<dbReference type="EMBL" id="FUWL01000012">
    <property type="protein sequence ID" value="SJZ64562.1"/>
    <property type="molecule type" value="Genomic_DNA"/>
</dbReference>
<organism evidence="2 3">
    <name type="scientific">Porphyromonas cangingivalis</name>
    <dbReference type="NCBI Taxonomy" id="36874"/>
    <lineage>
        <taxon>Bacteria</taxon>
        <taxon>Pseudomonadati</taxon>
        <taxon>Bacteroidota</taxon>
        <taxon>Bacteroidia</taxon>
        <taxon>Bacteroidales</taxon>
        <taxon>Porphyromonadaceae</taxon>
        <taxon>Porphyromonas</taxon>
    </lineage>
</organism>
<proteinExistence type="predicted"/>
<name>A0A1T4MCB0_PORCN</name>
<gene>
    <name evidence="2" type="ORF">SAMN02745205_01463</name>
</gene>
<reference evidence="2 3" key="1">
    <citation type="submission" date="2017-02" db="EMBL/GenBank/DDBJ databases">
        <authorList>
            <person name="Peterson S.W."/>
        </authorList>
    </citation>
    <scope>NUCLEOTIDE SEQUENCE [LARGE SCALE GENOMIC DNA]</scope>
    <source>
        <strain evidence="2 3">ATCC 700135</strain>
    </source>
</reference>